<evidence type="ECO:0000256" key="7">
    <source>
        <dbReference type="SAM" id="Phobius"/>
    </source>
</evidence>
<dbReference type="PANTHER" id="PTHR33048:SF129">
    <property type="entry name" value="INTEGRAL MEMBRANE PROTEIN-RELATED"/>
    <property type="match status" value="1"/>
</dbReference>
<evidence type="ECO:0000256" key="2">
    <source>
        <dbReference type="ARBA" id="ARBA00022692"/>
    </source>
</evidence>
<evidence type="ECO:0000256" key="1">
    <source>
        <dbReference type="ARBA" id="ARBA00004141"/>
    </source>
</evidence>
<proteinExistence type="inferred from homology"/>
<keyword evidence="3 7" id="KW-1133">Transmembrane helix</keyword>
<dbReference type="AlphaFoldDB" id="A0A8H4W528"/>
<evidence type="ECO:0000313" key="9">
    <source>
        <dbReference type="EMBL" id="KAF4633761.1"/>
    </source>
</evidence>
<reference evidence="9 10" key="1">
    <citation type="submission" date="2020-03" db="EMBL/GenBank/DDBJ databases">
        <title>Draft Genome Sequence of Cudoniella acicularis.</title>
        <authorList>
            <person name="Buettner E."/>
            <person name="Kellner H."/>
        </authorList>
    </citation>
    <scope>NUCLEOTIDE SEQUENCE [LARGE SCALE GENOMIC DNA]</scope>
    <source>
        <strain evidence="9 10">DSM 108380</strain>
    </source>
</reference>
<sequence length="400" mass="43470">MASTTSDITIPFRDSPGYTGHKVFTLNIVLVTCTTVILYGVLDFAAPETKVNRMQACVVTQSSLDIRSVSYGSGAHIIYVPAELIPLWFSALVNNTLLYLVGTGFVRLSIVAFLPRLAKDLSSPVFLKAVYGVGFVVIIQTVVCFFYRLTECHPIKDVWLPPSTPGLDCVSSQQEQNNIIAHQAIGIAADLALFALPLWVINSKMMNSAKKIQVMLVFSIGIFVLATGIVRMVLLNTLLFLEDPTFHMSTIGTWTDLEGHVGLWCASFPALQPLLRLVSFKLGFRSKVQSYGHSNGGGAKKSGTGNLGGSNNWVKSTSRKSGYAMNSSGIDNDDGSARGIVTGLDDKSGTELDTLASDSSGQIHKQVEYDVRIEEIPAGRERSSEYGETHRGIHKSWVDV</sequence>
<dbReference type="InterPro" id="IPR052337">
    <property type="entry name" value="SAT4-like"/>
</dbReference>
<evidence type="ECO:0000256" key="4">
    <source>
        <dbReference type="ARBA" id="ARBA00023136"/>
    </source>
</evidence>
<evidence type="ECO:0000256" key="6">
    <source>
        <dbReference type="SAM" id="MobiDB-lite"/>
    </source>
</evidence>
<dbReference type="EMBL" id="JAAMPI010000234">
    <property type="protein sequence ID" value="KAF4633761.1"/>
    <property type="molecule type" value="Genomic_DNA"/>
</dbReference>
<comment type="caution">
    <text evidence="9">The sequence shown here is derived from an EMBL/GenBank/DDBJ whole genome shotgun (WGS) entry which is preliminary data.</text>
</comment>
<keyword evidence="2 7" id="KW-0812">Transmembrane</keyword>
<keyword evidence="10" id="KW-1185">Reference proteome</keyword>
<gene>
    <name evidence="9" type="ORF">G7Y89_g4357</name>
</gene>
<feature type="region of interest" description="Disordered" evidence="6">
    <location>
        <begin position="292"/>
        <end position="312"/>
    </location>
</feature>
<evidence type="ECO:0000259" key="8">
    <source>
        <dbReference type="Pfam" id="PF20684"/>
    </source>
</evidence>
<dbReference type="OrthoDB" id="5413793at2759"/>
<comment type="similarity">
    <text evidence="5">Belongs to the SAT4 family.</text>
</comment>
<dbReference type="Proteomes" id="UP000566819">
    <property type="component" value="Unassembled WGS sequence"/>
</dbReference>
<feature type="compositionally biased region" description="Gly residues" evidence="6">
    <location>
        <begin position="294"/>
        <end position="308"/>
    </location>
</feature>
<feature type="domain" description="Rhodopsin" evidence="8">
    <location>
        <begin position="63"/>
        <end position="276"/>
    </location>
</feature>
<evidence type="ECO:0000313" key="10">
    <source>
        <dbReference type="Proteomes" id="UP000566819"/>
    </source>
</evidence>
<evidence type="ECO:0000256" key="5">
    <source>
        <dbReference type="ARBA" id="ARBA00038359"/>
    </source>
</evidence>
<dbReference type="GO" id="GO:0016020">
    <property type="term" value="C:membrane"/>
    <property type="evidence" value="ECO:0007669"/>
    <property type="project" value="UniProtKB-SubCell"/>
</dbReference>
<feature type="transmembrane region" description="Helical" evidence="7">
    <location>
        <begin position="214"/>
        <end position="241"/>
    </location>
</feature>
<feature type="transmembrane region" description="Helical" evidence="7">
    <location>
        <begin position="180"/>
        <end position="202"/>
    </location>
</feature>
<comment type="subcellular location">
    <subcellularLocation>
        <location evidence="1">Membrane</location>
        <topology evidence="1">Multi-pass membrane protein</topology>
    </subcellularLocation>
</comment>
<feature type="transmembrane region" description="Helical" evidence="7">
    <location>
        <begin position="23"/>
        <end position="42"/>
    </location>
</feature>
<feature type="transmembrane region" description="Helical" evidence="7">
    <location>
        <begin position="97"/>
        <end position="117"/>
    </location>
</feature>
<organism evidence="9 10">
    <name type="scientific">Cudoniella acicularis</name>
    <dbReference type="NCBI Taxonomy" id="354080"/>
    <lineage>
        <taxon>Eukaryota</taxon>
        <taxon>Fungi</taxon>
        <taxon>Dikarya</taxon>
        <taxon>Ascomycota</taxon>
        <taxon>Pezizomycotina</taxon>
        <taxon>Leotiomycetes</taxon>
        <taxon>Helotiales</taxon>
        <taxon>Tricladiaceae</taxon>
        <taxon>Cudoniella</taxon>
    </lineage>
</organism>
<dbReference type="InterPro" id="IPR049326">
    <property type="entry name" value="Rhodopsin_dom_fungi"/>
</dbReference>
<protein>
    <recommendedName>
        <fullName evidence="8">Rhodopsin domain-containing protein</fullName>
    </recommendedName>
</protein>
<accession>A0A8H4W528</accession>
<feature type="transmembrane region" description="Helical" evidence="7">
    <location>
        <begin position="129"/>
        <end position="149"/>
    </location>
</feature>
<dbReference type="Pfam" id="PF20684">
    <property type="entry name" value="Fung_rhodopsin"/>
    <property type="match status" value="1"/>
</dbReference>
<name>A0A8H4W528_9HELO</name>
<dbReference type="PANTHER" id="PTHR33048">
    <property type="entry name" value="PTH11-LIKE INTEGRAL MEMBRANE PROTEIN (AFU_ORTHOLOGUE AFUA_5G11245)"/>
    <property type="match status" value="1"/>
</dbReference>
<evidence type="ECO:0000256" key="3">
    <source>
        <dbReference type="ARBA" id="ARBA00022989"/>
    </source>
</evidence>
<keyword evidence="4 7" id="KW-0472">Membrane</keyword>